<gene>
    <name evidence="3" type="ORF">DWZ68_15195</name>
</gene>
<evidence type="ECO:0000313" key="4">
    <source>
        <dbReference type="Proteomes" id="UP000286038"/>
    </source>
</evidence>
<dbReference type="SUPFAM" id="SSF56300">
    <property type="entry name" value="Metallo-dependent phosphatases"/>
    <property type="match status" value="1"/>
</dbReference>
<dbReference type="RefSeq" id="WP_118450879.1">
    <property type="nucleotide sequence ID" value="NZ_CABJDM010000026.1"/>
</dbReference>
<dbReference type="CDD" id="cd07381">
    <property type="entry name" value="MPP_CapA"/>
    <property type="match status" value="1"/>
</dbReference>
<dbReference type="EMBL" id="QRPV01000026">
    <property type="protein sequence ID" value="RHM40857.1"/>
    <property type="molecule type" value="Genomic_DNA"/>
</dbReference>
<evidence type="ECO:0000259" key="2">
    <source>
        <dbReference type="SMART" id="SM00854"/>
    </source>
</evidence>
<organism evidence="3 4">
    <name type="scientific">Butyricimonas virosa</name>
    <dbReference type="NCBI Taxonomy" id="544645"/>
    <lineage>
        <taxon>Bacteria</taxon>
        <taxon>Pseudomonadati</taxon>
        <taxon>Bacteroidota</taxon>
        <taxon>Bacteroidia</taxon>
        <taxon>Bacteroidales</taxon>
        <taxon>Odoribacteraceae</taxon>
        <taxon>Butyricimonas</taxon>
    </lineage>
</organism>
<accession>A0A415QEJ3</accession>
<evidence type="ECO:0000313" key="3">
    <source>
        <dbReference type="EMBL" id="RHM40857.1"/>
    </source>
</evidence>
<comment type="caution">
    <text evidence="3">The sequence shown here is derived from an EMBL/GenBank/DDBJ whole genome shotgun (WGS) entry which is preliminary data.</text>
</comment>
<dbReference type="Pfam" id="PF09587">
    <property type="entry name" value="PGA_cap"/>
    <property type="match status" value="1"/>
</dbReference>
<dbReference type="Proteomes" id="UP000286038">
    <property type="component" value="Unassembled WGS sequence"/>
</dbReference>
<dbReference type="PANTHER" id="PTHR33393">
    <property type="entry name" value="POLYGLUTAMINE SYNTHESIS ACCESSORY PROTEIN RV0574C-RELATED"/>
    <property type="match status" value="1"/>
</dbReference>
<dbReference type="InterPro" id="IPR019079">
    <property type="entry name" value="Capsule_synth_CapA"/>
</dbReference>
<comment type="similarity">
    <text evidence="1">Belongs to the CapA family.</text>
</comment>
<proteinExistence type="inferred from homology"/>
<dbReference type="InterPro" id="IPR052169">
    <property type="entry name" value="CW_Biosynth-Accessory"/>
</dbReference>
<evidence type="ECO:0000256" key="1">
    <source>
        <dbReference type="ARBA" id="ARBA00005662"/>
    </source>
</evidence>
<protein>
    <submittedName>
        <fullName evidence="3">CapA family protein</fullName>
    </submittedName>
</protein>
<name>A0A415QEJ3_9BACT</name>
<reference evidence="3 4" key="1">
    <citation type="submission" date="2018-08" db="EMBL/GenBank/DDBJ databases">
        <title>A genome reference for cultivated species of the human gut microbiota.</title>
        <authorList>
            <person name="Zou Y."/>
            <person name="Xue W."/>
            <person name="Luo G."/>
        </authorList>
    </citation>
    <scope>NUCLEOTIDE SEQUENCE [LARGE SCALE GENOMIC DNA]</scope>
    <source>
        <strain evidence="3 4">AF34-33</strain>
    </source>
</reference>
<dbReference type="InterPro" id="IPR029052">
    <property type="entry name" value="Metallo-depent_PP-like"/>
</dbReference>
<dbReference type="AlphaFoldDB" id="A0A415QEJ3"/>
<dbReference type="SMART" id="SM00854">
    <property type="entry name" value="PGA_cap"/>
    <property type="match status" value="1"/>
</dbReference>
<feature type="domain" description="Capsule synthesis protein CapA" evidence="2">
    <location>
        <begin position="7"/>
        <end position="235"/>
    </location>
</feature>
<sequence>MSKNKVRLFICGDFCSTPSSSFISIASDLRSLIDSCNLKICNFEGPVKSDGRKLNKIPPNIQQHPDVPDFIENMGFNVISLANNHAFDYGDDGFLATQRAFRKAKVIGAGTFDEAYKVEITEVNGISIGILALTYASFGAWDLSTSKFGCAEMDHLRVNHLILETKSKVDYLFIYLHDGIEYIDIPLPEQRERYRDFVDYGADGVFVHHPHVPQGWEVYKGRPIFYSLGNFFFNSKNTPDYKTSKRYWYNGLAVVLEIREENNSLKFEVYNILNDRNRKISIDTSEKMLIHTTEICDLLKESKLYEPKVRQETDNLWKTKYMGGMVSSLVAVGLRTNFLGCLKSVVKALLSNNSKLVYSYIRNKNHRSNVIRLLREIQKYR</sequence>
<dbReference type="PANTHER" id="PTHR33393:SF12">
    <property type="entry name" value="CAPSULE BIOSYNTHESIS PROTEIN CAPA"/>
    <property type="match status" value="1"/>
</dbReference>
<dbReference type="Gene3D" id="3.60.21.10">
    <property type="match status" value="1"/>
</dbReference>